<evidence type="ECO:0000256" key="3">
    <source>
        <dbReference type="ARBA" id="ARBA00005336"/>
    </source>
</evidence>
<evidence type="ECO:0000313" key="13">
    <source>
        <dbReference type="Proteomes" id="UP000467700"/>
    </source>
</evidence>
<name>A0A8S0WZH1_CYCAE</name>
<dbReference type="SUPFAM" id="SSF52279">
    <property type="entry name" value="Beta-D-glucan exohydrolase, C-terminal domain"/>
    <property type="match status" value="1"/>
</dbReference>
<dbReference type="OrthoDB" id="416222at2759"/>
<keyword evidence="5" id="KW-0378">Hydrolase</keyword>
<dbReference type="InterPro" id="IPR017853">
    <property type="entry name" value="GH"/>
</dbReference>
<dbReference type="EMBL" id="CACVBS010000036">
    <property type="protein sequence ID" value="CAA7262718.1"/>
    <property type="molecule type" value="Genomic_DNA"/>
</dbReference>
<dbReference type="InterPro" id="IPR002772">
    <property type="entry name" value="Glyco_hydro_3_C"/>
</dbReference>
<keyword evidence="9" id="KW-0326">Glycosidase</keyword>
<dbReference type="FunFam" id="3.20.20.300:FF:000002">
    <property type="entry name" value="Probable beta-glucosidase"/>
    <property type="match status" value="1"/>
</dbReference>
<keyword evidence="7" id="KW-0325">Glycoprotein</keyword>
<dbReference type="PRINTS" id="PR00133">
    <property type="entry name" value="GLHYDRLASE3"/>
</dbReference>
<comment type="caution">
    <text evidence="12">The sequence shown here is derived from an EMBL/GenBank/DDBJ whole genome shotgun (WGS) entry which is preliminary data.</text>
</comment>
<gene>
    <name evidence="12" type="ORF">AAE3_LOCUS4911</name>
</gene>
<dbReference type="AlphaFoldDB" id="A0A8S0WZH1"/>
<keyword evidence="10" id="KW-0624">Polysaccharide degradation</keyword>
<dbReference type="SUPFAM" id="SSF51445">
    <property type="entry name" value="(Trans)glycosidases"/>
    <property type="match status" value="1"/>
</dbReference>
<evidence type="ECO:0000259" key="11">
    <source>
        <dbReference type="SMART" id="SM01217"/>
    </source>
</evidence>
<dbReference type="FunFam" id="3.40.50.1700:FF:000003">
    <property type="entry name" value="Probable beta-glucosidase"/>
    <property type="match status" value="1"/>
</dbReference>
<proteinExistence type="inferred from homology"/>
<accession>A0A8S0WZH1</accession>
<dbReference type="InterPro" id="IPR013783">
    <property type="entry name" value="Ig-like_fold"/>
</dbReference>
<dbReference type="Gene3D" id="3.40.50.1700">
    <property type="entry name" value="Glycoside hydrolase family 3 C-terminal domain"/>
    <property type="match status" value="1"/>
</dbReference>
<evidence type="ECO:0000256" key="4">
    <source>
        <dbReference type="ARBA" id="ARBA00012744"/>
    </source>
</evidence>
<dbReference type="GO" id="GO:0008422">
    <property type="term" value="F:beta-glucosidase activity"/>
    <property type="evidence" value="ECO:0007669"/>
    <property type="project" value="UniProtKB-EC"/>
</dbReference>
<dbReference type="SMART" id="SM01217">
    <property type="entry name" value="Fn3_like"/>
    <property type="match status" value="1"/>
</dbReference>
<evidence type="ECO:0000256" key="2">
    <source>
        <dbReference type="ARBA" id="ARBA00004987"/>
    </source>
</evidence>
<keyword evidence="13" id="KW-1185">Reference proteome</keyword>
<organism evidence="12 13">
    <name type="scientific">Cyclocybe aegerita</name>
    <name type="common">Black poplar mushroom</name>
    <name type="synonym">Agrocybe aegerita</name>
    <dbReference type="NCBI Taxonomy" id="1973307"/>
    <lineage>
        <taxon>Eukaryota</taxon>
        <taxon>Fungi</taxon>
        <taxon>Dikarya</taxon>
        <taxon>Basidiomycota</taxon>
        <taxon>Agaricomycotina</taxon>
        <taxon>Agaricomycetes</taxon>
        <taxon>Agaricomycetidae</taxon>
        <taxon>Agaricales</taxon>
        <taxon>Agaricineae</taxon>
        <taxon>Bolbitiaceae</taxon>
        <taxon>Cyclocybe</taxon>
    </lineage>
</organism>
<dbReference type="Proteomes" id="UP000467700">
    <property type="component" value="Unassembled WGS sequence"/>
</dbReference>
<dbReference type="InterPro" id="IPR001764">
    <property type="entry name" value="Glyco_hydro_3_N"/>
</dbReference>
<dbReference type="InterPro" id="IPR026891">
    <property type="entry name" value="Fn3-like"/>
</dbReference>
<keyword evidence="8" id="KW-0119">Carbohydrate metabolism</keyword>
<evidence type="ECO:0000256" key="5">
    <source>
        <dbReference type="ARBA" id="ARBA00022801"/>
    </source>
</evidence>
<evidence type="ECO:0000313" key="12">
    <source>
        <dbReference type="EMBL" id="CAA7262718.1"/>
    </source>
</evidence>
<evidence type="ECO:0000256" key="7">
    <source>
        <dbReference type="ARBA" id="ARBA00023180"/>
    </source>
</evidence>
<keyword evidence="6" id="KW-0136">Cellulose degradation</keyword>
<dbReference type="InterPro" id="IPR036881">
    <property type="entry name" value="Glyco_hydro_3_C_sf"/>
</dbReference>
<comment type="similarity">
    <text evidence="3">Belongs to the glycosyl hydrolase 3 family.</text>
</comment>
<dbReference type="EC" id="3.2.1.21" evidence="4"/>
<dbReference type="GO" id="GO:0030245">
    <property type="term" value="P:cellulose catabolic process"/>
    <property type="evidence" value="ECO:0007669"/>
    <property type="project" value="UniProtKB-KW"/>
</dbReference>
<feature type="domain" description="Fibronectin type III-like" evidence="11">
    <location>
        <begin position="805"/>
        <end position="874"/>
    </location>
</feature>
<dbReference type="PANTHER" id="PTHR42715">
    <property type="entry name" value="BETA-GLUCOSIDASE"/>
    <property type="match status" value="1"/>
</dbReference>
<evidence type="ECO:0000256" key="10">
    <source>
        <dbReference type="ARBA" id="ARBA00023326"/>
    </source>
</evidence>
<dbReference type="PANTHER" id="PTHR42715:SF2">
    <property type="entry name" value="BETA-GLUCOSIDASE F-RELATED"/>
    <property type="match status" value="1"/>
</dbReference>
<dbReference type="InterPro" id="IPR036962">
    <property type="entry name" value="Glyco_hydro_3_N_sf"/>
</dbReference>
<evidence type="ECO:0000256" key="8">
    <source>
        <dbReference type="ARBA" id="ARBA00023277"/>
    </source>
</evidence>
<evidence type="ECO:0000256" key="6">
    <source>
        <dbReference type="ARBA" id="ARBA00023001"/>
    </source>
</evidence>
<dbReference type="Pfam" id="PF00933">
    <property type="entry name" value="Glyco_hydro_3"/>
    <property type="match status" value="1"/>
</dbReference>
<dbReference type="InterPro" id="IPR050288">
    <property type="entry name" value="Cellulose_deg_GH3"/>
</dbReference>
<dbReference type="Pfam" id="PF14310">
    <property type="entry name" value="Fn3-like"/>
    <property type="match status" value="1"/>
</dbReference>
<dbReference type="Gene3D" id="2.60.40.10">
    <property type="entry name" value="Immunoglobulins"/>
    <property type="match status" value="1"/>
</dbReference>
<reference evidence="12 13" key="1">
    <citation type="submission" date="2020-01" db="EMBL/GenBank/DDBJ databases">
        <authorList>
            <person name="Gupta K D."/>
        </authorList>
    </citation>
    <scope>NUCLEOTIDE SEQUENCE [LARGE SCALE GENOMIC DNA]</scope>
</reference>
<evidence type="ECO:0000256" key="9">
    <source>
        <dbReference type="ARBA" id="ARBA00023295"/>
    </source>
</evidence>
<evidence type="ECO:0000256" key="1">
    <source>
        <dbReference type="ARBA" id="ARBA00000448"/>
    </source>
</evidence>
<comment type="pathway">
    <text evidence="2">Glycan metabolism; cellulose degradation.</text>
</comment>
<comment type="catalytic activity">
    <reaction evidence="1">
        <text>Hydrolysis of terminal, non-reducing beta-D-glucosyl residues with release of beta-D-glucose.</text>
        <dbReference type="EC" id="3.2.1.21"/>
    </reaction>
</comment>
<protein>
    <recommendedName>
        <fullName evidence="4">beta-glucosidase</fullName>
        <ecNumber evidence="4">3.2.1.21</ecNumber>
    </recommendedName>
</protein>
<dbReference type="Gene3D" id="3.20.20.300">
    <property type="entry name" value="Glycoside hydrolase, family 3, N-terminal domain"/>
    <property type="match status" value="1"/>
</dbReference>
<dbReference type="Pfam" id="PF01915">
    <property type="entry name" value="Glyco_hydro_3_C"/>
    <property type="match status" value="1"/>
</dbReference>
<sequence>MAQNWGTQGSQIQLLTSLYHCSPPSVVEPMYPSTAFLRWIALVPFVFSQVDQTSTVSSTLVALPFVSSVSTVSVSAIPSASVSPSSVSNSVAVVTQMTFDPSSPRTTFVPFPPPPDTPVQHIYPTADPLNPTEVGSRAIPNFGQAWASSWSKAKAKIANFTLEEKVSVTTGAGWENDRCVGNIPGIEPHDGRGWPGLCLEDSPLGVRYADFVTAFPTGINTAASFSRRFMRLRGLYMGREFVGKGVNVALGPTMNMGRVAQGGRNWEGFGGDPFLAGEASYETILGLQEAGVIACAKHLVGNEQEIKRRLSSSEIDDRTMHEIYAHPFLKSVMAGVGSMMCGHNQVNGTYACDNDKMMNDIVKREFGFQGFILSDWNTQMWTSSATSGLDMAMPGDIGFNHNPNTSYFGGNLTAYVNDGTIAEALVDDMATRIIASWYLLHQDRPSFPAVNFNAFDLEDDATNLHVDVEEDHHKLVRELGAASTVLLKNEKGVLPLGRKDRSIVLVGSGADRGRAGPNVFRDHAGLDGALGMGWGSGTARYPYLVPPIDAIQREARKFRTSVSYAFDDFDLETAGRMSRKQSAALVFVMANSGEQYLTVDGNVGDRNNLTAWRGGDELIAAVAAQNNNTIVIVNSVGPIIMESWIDHPNVTAVLWAGVPGQEIGNSIADVLYGAWNPSGRLPYTIAKRAEDYGAQIVTGGGPQDIISIPYTEGLEIDYRHFDARNITPRFEFGFGLSYTEFSYSGLQLSKIESAVSSPDPPLVEAWERGDATPISVGSSRAIWLHTPAYEAIFTVRNTGRIPGAEIPQLYLNFPASAGEPPLVLRGFADVFLGPGKSRTLTITLSRYDLSIWDVEKQGWRKPSGQFGVVIGTSSRDARLRGTVPV</sequence>